<dbReference type="PROSITE" id="PS50404">
    <property type="entry name" value="GST_NTER"/>
    <property type="match status" value="1"/>
</dbReference>
<dbReference type="Proteomes" id="UP000006512">
    <property type="component" value="Unassembled WGS sequence"/>
</dbReference>
<gene>
    <name evidence="2" type="ORF">ABI_14430</name>
</gene>
<dbReference type="GO" id="GO:0016034">
    <property type="term" value="F:maleylacetoacetate isomerase activity"/>
    <property type="evidence" value="ECO:0007669"/>
    <property type="project" value="TreeGrafter"/>
</dbReference>
<feature type="domain" description="GST N-terminal" evidence="1">
    <location>
        <begin position="1"/>
        <end position="81"/>
    </location>
</feature>
<dbReference type="InterPro" id="IPR036282">
    <property type="entry name" value="Glutathione-S-Trfase_C_sf"/>
</dbReference>
<dbReference type="eggNOG" id="COG0625">
    <property type="taxonomic scope" value="Bacteria"/>
</dbReference>
<dbReference type="InterPro" id="IPR036249">
    <property type="entry name" value="Thioredoxin-like_sf"/>
</dbReference>
<dbReference type="STRING" id="715226.ABI_14430"/>
<dbReference type="PANTHER" id="PTHR42673">
    <property type="entry name" value="MALEYLACETOACETATE ISOMERASE"/>
    <property type="match status" value="1"/>
</dbReference>
<dbReference type="Pfam" id="PF13410">
    <property type="entry name" value="GST_C_2"/>
    <property type="match status" value="1"/>
</dbReference>
<name>F4QIL5_9CAUL</name>
<dbReference type="AlphaFoldDB" id="F4QIL5"/>
<dbReference type="SUPFAM" id="SSF52833">
    <property type="entry name" value="Thioredoxin-like"/>
    <property type="match status" value="1"/>
</dbReference>
<organism evidence="2 3">
    <name type="scientific">Asticcacaulis biprosthecium C19</name>
    <dbReference type="NCBI Taxonomy" id="715226"/>
    <lineage>
        <taxon>Bacteria</taxon>
        <taxon>Pseudomonadati</taxon>
        <taxon>Pseudomonadota</taxon>
        <taxon>Alphaproteobacteria</taxon>
        <taxon>Caulobacterales</taxon>
        <taxon>Caulobacteraceae</taxon>
        <taxon>Asticcacaulis</taxon>
    </lineage>
</organism>
<proteinExistence type="predicted"/>
<dbReference type="GO" id="GO:0006559">
    <property type="term" value="P:L-phenylalanine catabolic process"/>
    <property type="evidence" value="ECO:0007669"/>
    <property type="project" value="TreeGrafter"/>
</dbReference>
<dbReference type="EMBL" id="GL883077">
    <property type="protein sequence ID" value="EGF93004.1"/>
    <property type="molecule type" value="Genomic_DNA"/>
</dbReference>
<dbReference type="Gene3D" id="3.40.30.10">
    <property type="entry name" value="Glutaredoxin"/>
    <property type="match status" value="1"/>
</dbReference>
<evidence type="ECO:0000313" key="3">
    <source>
        <dbReference type="Proteomes" id="UP000006512"/>
    </source>
</evidence>
<keyword evidence="2" id="KW-0808">Transferase</keyword>
<dbReference type="Pfam" id="PF13409">
    <property type="entry name" value="GST_N_2"/>
    <property type="match status" value="1"/>
</dbReference>
<dbReference type="RefSeq" id="WP_006272189.1">
    <property type="nucleotide sequence ID" value="NZ_GL883077.1"/>
</dbReference>
<reference evidence="3" key="1">
    <citation type="submission" date="2011-03" db="EMBL/GenBank/DDBJ databases">
        <title>Draft genome sequence of Brevundimonas diminuta.</title>
        <authorList>
            <person name="Brown P.J.B."/>
            <person name="Buechlein A."/>
            <person name="Hemmerich C."/>
            <person name="Brun Y.V."/>
        </authorList>
    </citation>
    <scope>NUCLEOTIDE SEQUENCE [LARGE SCALE GENOMIC DNA]</scope>
    <source>
        <strain evidence="3">C19</strain>
    </source>
</reference>
<evidence type="ECO:0000313" key="2">
    <source>
        <dbReference type="EMBL" id="EGF93004.1"/>
    </source>
</evidence>
<evidence type="ECO:0000259" key="1">
    <source>
        <dbReference type="PROSITE" id="PS50404"/>
    </source>
</evidence>
<dbReference type="SFLD" id="SFLDS00019">
    <property type="entry name" value="Glutathione_Transferase_(cytos"/>
    <property type="match status" value="1"/>
</dbReference>
<accession>F4QIL5</accession>
<dbReference type="GO" id="GO:0006749">
    <property type="term" value="P:glutathione metabolic process"/>
    <property type="evidence" value="ECO:0007669"/>
    <property type="project" value="TreeGrafter"/>
</dbReference>
<dbReference type="InterPro" id="IPR040079">
    <property type="entry name" value="Glutathione_S-Trfase"/>
</dbReference>
<dbReference type="Gene3D" id="1.20.1050.10">
    <property type="match status" value="1"/>
</dbReference>
<dbReference type="SUPFAM" id="SSF47616">
    <property type="entry name" value="GST C-terminal domain-like"/>
    <property type="match status" value="1"/>
</dbReference>
<dbReference type="OrthoDB" id="9799538at2"/>
<dbReference type="CDD" id="cd03194">
    <property type="entry name" value="GST_C_3"/>
    <property type="match status" value="1"/>
</dbReference>
<dbReference type="HOGENOM" id="CLU_070658_0_0_5"/>
<dbReference type="CDD" id="cd03043">
    <property type="entry name" value="GST_N_1"/>
    <property type="match status" value="1"/>
</dbReference>
<dbReference type="InterPro" id="IPR004045">
    <property type="entry name" value="Glutathione_S-Trfase_N"/>
</dbReference>
<dbReference type="GO" id="GO:0004364">
    <property type="term" value="F:glutathione transferase activity"/>
    <property type="evidence" value="ECO:0007669"/>
    <property type="project" value="TreeGrafter"/>
</dbReference>
<sequence length="228" mass="25362">MSYELHIGNKNYSSWSLRPWVLLTALDIPFTERQHFFKPDNSGFRDFSPTALVPALVDGDVTVWDSLAIAEYVAESYPQVWPSHKPARAWARSAAAEMHSGFSALRTYCSMTIGVRVKLFDTPPALIRDLARLDTLWTDGFTTFGGPYLAGSAFTAVDAFFAPVVFRVQTYGVGFDLSKTSRAYIDRMLEEPAMQAWYAGGLAETERDTPHEAEIALAGEVIADYRAT</sequence>
<protein>
    <submittedName>
        <fullName evidence="2">Glutathione S-transferase, N-terminal domain protein</fullName>
    </submittedName>
</protein>
<keyword evidence="3" id="KW-1185">Reference proteome</keyword>
<dbReference type="PANTHER" id="PTHR42673:SF4">
    <property type="entry name" value="MALEYLACETOACETATE ISOMERASE"/>
    <property type="match status" value="1"/>
</dbReference>